<evidence type="ECO:0000256" key="8">
    <source>
        <dbReference type="SAM" id="Phobius"/>
    </source>
</evidence>
<name>A0A1S3HKJ0_LINAN</name>
<proteinExistence type="predicted"/>
<dbReference type="PROSITE" id="PS50262">
    <property type="entry name" value="G_PROTEIN_RECEP_F1_2"/>
    <property type="match status" value="1"/>
</dbReference>
<dbReference type="PRINTS" id="PR00237">
    <property type="entry name" value="GPCRRHODOPSN"/>
</dbReference>
<keyword evidence="5 8" id="KW-0472">Membrane</keyword>
<dbReference type="Gene3D" id="1.20.1070.10">
    <property type="entry name" value="Rhodopsin 7-helix transmembrane proteins"/>
    <property type="match status" value="1"/>
</dbReference>
<keyword evidence="7" id="KW-0807">Transducer</keyword>
<dbReference type="GO" id="GO:0005886">
    <property type="term" value="C:plasma membrane"/>
    <property type="evidence" value="ECO:0007669"/>
    <property type="project" value="TreeGrafter"/>
</dbReference>
<keyword evidence="4" id="KW-0297">G-protein coupled receptor</keyword>
<feature type="transmembrane region" description="Helical" evidence="8">
    <location>
        <begin position="74"/>
        <end position="98"/>
    </location>
</feature>
<dbReference type="GeneID" id="106155621"/>
<dbReference type="GO" id="GO:0004930">
    <property type="term" value="F:G protein-coupled receptor activity"/>
    <property type="evidence" value="ECO:0007669"/>
    <property type="project" value="UniProtKB-KW"/>
</dbReference>
<feature type="transmembrane region" description="Helical" evidence="8">
    <location>
        <begin position="263"/>
        <end position="285"/>
    </location>
</feature>
<dbReference type="STRING" id="7574.A0A1S3HKJ0"/>
<dbReference type="CDD" id="cd00637">
    <property type="entry name" value="7tm_classA_rhodopsin-like"/>
    <property type="match status" value="1"/>
</dbReference>
<dbReference type="SUPFAM" id="SSF81321">
    <property type="entry name" value="Family A G protein-coupled receptor-like"/>
    <property type="match status" value="1"/>
</dbReference>
<dbReference type="PANTHER" id="PTHR45695">
    <property type="entry name" value="LEUCOKININ RECEPTOR-RELATED"/>
    <property type="match status" value="1"/>
</dbReference>
<feature type="transmembrane region" description="Helical" evidence="8">
    <location>
        <begin position="171"/>
        <end position="195"/>
    </location>
</feature>
<dbReference type="Pfam" id="PF00001">
    <property type="entry name" value="7tm_1"/>
    <property type="match status" value="1"/>
</dbReference>
<feature type="transmembrane region" description="Helical" evidence="8">
    <location>
        <begin position="119"/>
        <end position="142"/>
    </location>
</feature>
<evidence type="ECO:0000259" key="9">
    <source>
        <dbReference type="PROSITE" id="PS50262"/>
    </source>
</evidence>
<feature type="transmembrane region" description="Helical" evidence="8">
    <location>
        <begin position="223"/>
        <end position="243"/>
    </location>
</feature>
<keyword evidence="3 8" id="KW-1133">Transmembrane helix</keyword>
<keyword evidence="2 8" id="KW-0812">Transmembrane</keyword>
<evidence type="ECO:0000256" key="1">
    <source>
        <dbReference type="ARBA" id="ARBA00004141"/>
    </source>
</evidence>
<evidence type="ECO:0000313" key="10">
    <source>
        <dbReference type="Proteomes" id="UP000085678"/>
    </source>
</evidence>
<feature type="domain" description="G-protein coupled receptors family 1 profile" evidence="9">
    <location>
        <begin position="26"/>
        <end position="282"/>
    </location>
</feature>
<feature type="transmembrane region" description="Helical" evidence="8">
    <location>
        <begin position="47"/>
        <end position="68"/>
    </location>
</feature>
<evidence type="ECO:0000256" key="2">
    <source>
        <dbReference type="ARBA" id="ARBA00022692"/>
    </source>
</evidence>
<dbReference type="KEGG" id="lak:106155621"/>
<dbReference type="InterPro" id="IPR000276">
    <property type="entry name" value="GPCR_Rhodpsn"/>
</dbReference>
<keyword evidence="10" id="KW-1185">Reference proteome</keyword>
<accession>A0A1S3HKJ0</accession>
<evidence type="ECO:0000313" key="11">
    <source>
        <dbReference type="RefSeq" id="XP_013385981.1"/>
    </source>
</evidence>
<evidence type="ECO:0000256" key="3">
    <source>
        <dbReference type="ARBA" id="ARBA00022989"/>
    </source>
</evidence>
<keyword evidence="6" id="KW-0675">Receptor</keyword>
<evidence type="ECO:0000256" key="5">
    <source>
        <dbReference type="ARBA" id="ARBA00023136"/>
    </source>
</evidence>
<gene>
    <name evidence="11" type="primary">LOC106155621</name>
</gene>
<comment type="subcellular location">
    <subcellularLocation>
        <location evidence="1">Membrane</location>
        <topology evidence="1">Multi-pass membrane protein</topology>
    </subcellularLocation>
</comment>
<dbReference type="PANTHER" id="PTHR45695:SF9">
    <property type="entry name" value="LEUCOKININ RECEPTOR"/>
    <property type="match status" value="1"/>
</dbReference>
<evidence type="ECO:0000256" key="7">
    <source>
        <dbReference type="ARBA" id="ARBA00023224"/>
    </source>
</evidence>
<organism evidence="10 11">
    <name type="scientific">Lingula anatina</name>
    <name type="common">Brachiopod</name>
    <name type="synonym">Lingula unguis</name>
    <dbReference type="NCBI Taxonomy" id="7574"/>
    <lineage>
        <taxon>Eukaryota</taxon>
        <taxon>Metazoa</taxon>
        <taxon>Spiralia</taxon>
        <taxon>Lophotrochozoa</taxon>
        <taxon>Brachiopoda</taxon>
        <taxon>Linguliformea</taxon>
        <taxon>Lingulata</taxon>
        <taxon>Lingulida</taxon>
        <taxon>Linguloidea</taxon>
        <taxon>Lingulidae</taxon>
        <taxon>Lingula</taxon>
    </lineage>
</organism>
<dbReference type="Proteomes" id="UP000085678">
    <property type="component" value="Unplaced"/>
</dbReference>
<sequence length="307" mass="35763">METYFDSLPDIFTIINFIIISIGIIGNLLVLLIIICRKTTRTKMYILIGNLAVADLSFLAQQMVVFVTKIPEKIYFLYNYMTFVTVTVSIHTLVLLALDKFMSLVLVYTSRVFKTTRNLFITVVLLWAVSIVAFYMPVTIFFDSHPGFVHQNGPYMTRNLTFDIDTTPYRITLACFFVFDFMLPLITMTVMYSMVIHQLLCKDRPNPGNSSAEMKVVKDKQRLTVVMMIVTIVFVVCWFPKWVNFYFLFFTDVDDRNESYMLFLKFTHLLVVINSAINPILYAFIYVDFRRGVTVPVNFMRKLCCNK</sequence>
<feature type="transmembrane region" description="Helical" evidence="8">
    <location>
        <begin position="12"/>
        <end position="35"/>
    </location>
</feature>
<evidence type="ECO:0000256" key="6">
    <source>
        <dbReference type="ARBA" id="ARBA00023170"/>
    </source>
</evidence>
<reference evidence="11" key="1">
    <citation type="submission" date="2025-08" db="UniProtKB">
        <authorList>
            <consortium name="RefSeq"/>
        </authorList>
    </citation>
    <scope>IDENTIFICATION</scope>
    <source>
        <tissue evidence="11">Gonads</tissue>
    </source>
</reference>
<dbReference type="RefSeq" id="XP_013385981.1">
    <property type="nucleotide sequence ID" value="XM_013530527.1"/>
</dbReference>
<dbReference type="InterPro" id="IPR017452">
    <property type="entry name" value="GPCR_Rhodpsn_7TM"/>
</dbReference>
<protein>
    <submittedName>
        <fullName evidence="11">Allatostatin-A receptor-like</fullName>
    </submittedName>
</protein>
<dbReference type="AlphaFoldDB" id="A0A1S3HKJ0"/>
<dbReference type="OrthoDB" id="5978892at2759"/>
<dbReference type="InParanoid" id="A0A1S3HKJ0"/>
<evidence type="ECO:0000256" key="4">
    <source>
        <dbReference type="ARBA" id="ARBA00023040"/>
    </source>
</evidence>